<dbReference type="EMBL" id="QGSV01000372">
    <property type="protein sequence ID" value="PWU43977.1"/>
    <property type="molecule type" value="Genomic_DNA"/>
</dbReference>
<dbReference type="Proteomes" id="UP000245683">
    <property type="component" value="Unassembled WGS sequence"/>
</dbReference>
<feature type="domain" description="SteA-like C-terminal" evidence="7">
    <location>
        <begin position="334"/>
        <end position="385"/>
    </location>
</feature>
<dbReference type="NCBIfam" id="NF040608">
    <property type="entry name" value="division_SteA"/>
    <property type="match status" value="1"/>
</dbReference>
<dbReference type="GO" id="GO:0009229">
    <property type="term" value="P:thiamine diphosphate biosynthetic process"/>
    <property type="evidence" value="ECO:0007669"/>
    <property type="project" value="InterPro"/>
</dbReference>
<keyword evidence="2" id="KW-0547">Nucleotide-binding</keyword>
<accession>A0A317JT26</accession>
<gene>
    <name evidence="8" type="ORF">DLJ46_28470</name>
</gene>
<reference evidence="9" key="1">
    <citation type="submission" date="2018-05" db="EMBL/GenBank/DDBJ databases">
        <title>Micromonospora globispora sp. nov. and Micromonospora rugosa sp. nov., isolated from marine sediment.</title>
        <authorList>
            <person name="Carro L."/>
            <person name="Aysel V."/>
            <person name="Cetin D."/>
            <person name="Igual J.M."/>
            <person name="Klenk H.-P."/>
            <person name="Trujillo M.E."/>
            <person name="Sahin N."/>
        </authorList>
    </citation>
    <scope>NUCLEOTIDE SEQUENCE [LARGE SCALE GENOMIC DNA]</scope>
    <source>
        <strain evidence="9">S2904</strain>
    </source>
</reference>
<dbReference type="Pfam" id="PF04263">
    <property type="entry name" value="TPK_catalytic"/>
    <property type="match status" value="1"/>
</dbReference>
<dbReference type="InterPro" id="IPR036759">
    <property type="entry name" value="TPK_catalytic_sf"/>
</dbReference>
<dbReference type="Gene3D" id="3.40.50.10240">
    <property type="entry name" value="Thiamin pyrophosphokinase, catalytic domain"/>
    <property type="match status" value="1"/>
</dbReference>
<keyword evidence="4" id="KW-0067">ATP-binding</keyword>
<feature type="domain" description="Thiamin pyrophosphokinase catalytic" evidence="6">
    <location>
        <begin position="208"/>
        <end position="243"/>
    </location>
</feature>
<dbReference type="InterPro" id="IPR007371">
    <property type="entry name" value="TPK_catalytic"/>
</dbReference>
<proteinExistence type="predicted"/>
<dbReference type="RefSeq" id="WP_109947623.1">
    <property type="nucleotide sequence ID" value="NZ_QGGF01000010.1"/>
</dbReference>
<dbReference type="GO" id="GO:0016301">
    <property type="term" value="F:kinase activity"/>
    <property type="evidence" value="ECO:0007669"/>
    <property type="project" value="UniProtKB-KW"/>
</dbReference>
<comment type="caution">
    <text evidence="8">The sequence shown here is derived from an EMBL/GenBank/DDBJ whole genome shotgun (WGS) entry which is preliminary data.</text>
</comment>
<keyword evidence="1" id="KW-0808">Transferase</keyword>
<dbReference type="GO" id="GO:0004788">
    <property type="term" value="F:thiamine diphosphokinase activity"/>
    <property type="evidence" value="ECO:0007669"/>
    <property type="project" value="InterPro"/>
</dbReference>
<dbReference type="InterPro" id="IPR047795">
    <property type="entry name" value="Put_SteA-like"/>
</dbReference>
<evidence type="ECO:0000259" key="6">
    <source>
        <dbReference type="Pfam" id="PF04263"/>
    </source>
</evidence>
<sequence length="392" mass="41617">MRLPTLRRTRTPEPGSVFGTARLDRRTKRLVGRLRPGDIAVIDHVDLDRVAADSLVAVGVAAVLNAKPSVSGRYPNLGPEVLVAAGIPLLDDLGESVFEQIREGDGVRIDGNTVFVGEEPIAHGTLQDAETVAKAMADAREGLSVQLEAFAANTMDYLKQERDLLLDGVGVPDIETQIQGRHCLIVVRGYDYKADLDVLRPYIREFKPVLIGVDGGADALVEAGYTPDMIIGDMDSVTDDVLRCGAEVIVHAYPDGRAPGLARVEGLGVPAITFPAAATSEDLAMLLADEKGASLLVAVGTHATLVEFLDKGRGGMASTFLTRLKVGGKLVDAKGVSRLYRQSISGSSLLLLVLSAVAAMASAVAVSTVGKAYLGVVSEWWDNFVFQLGQLF</sequence>
<evidence type="ECO:0000256" key="2">
    <source>
        <dbReference type="ARBA" id="ARBA00022741"/>
    </source>
</evidence>
<dbReference type="InterPro" id="IPR022215">
    <property type="entry name" value="SteA-like_C"/>
</dbReference>
<keyword evidence="5" id="KW-0812">Transmembrane</keyword>
<keyword evidence="9" id="KW-1185">Reference proteome</keyword>
<keyword evidence="5" id="KW-1133">Transmembrane helix</keyword>
<evidence type="ECO:0000256" key="1">
    <source>
        <dbReference type="ARBA" id="ARBA00022679"/>
    </source>
</evidence>
<evidence type="ECO:0000313" key="9">
    <source>
        <dbReference type="Proteomes" id="UP000245683"/>
    </source>
</evidence>
<evidence type="ECO:0000256" key="3">
    <source>
        <dbReference type="ARBA" id="ARBA00022777"/>
    </source>
</evidence>
<dbReference type="Pfam" id="PF12555">
    <property type="entry name" value="SteA-like_C"/>
    <property type="match status" value="1"/>
</dbReference>
<evidence type="ECO:0000256" key="4">
    <source>
        <dbReference type="ARBA" id="ARBA00022840"/>
    </source>
</evidence>
<dbReference type="AlphaFoldDB" id="A0A317JT26"/>
<protein>
    <submittedName>
        <fullName evidence="8">Uncharacterized protein</fullName>
    </submittedName>
</protein>
<keyword evidence="3" id="KW-0418">Kinase</keyword>
<dbReference type="SUPFAM" id="SSF63999">
    <property type="entry name" value="Thiamin pyrophosphokinase, catalytic domain"/>
    <property type="match status" value="1"/>
</dbReference>
<evidence type="ECO:0000259" key="7">
    <source>
        <dbReference type="Pfam" id="PF12555"/>
    </source>
</evidence>
<organism evidence="8 9">
    <name type="scientific">Micromonospora globispora</name>
    <dbReference type="NCBI Taxonomy" id="1450148"/>
    <lineage>
        <taxon>Bacteria</taxon>
        <taxon>Bacillati</taxon>
        <taxon>Actinomycetota</taxon>
        <taxon>Actinomycetes</taxon>
        <taxon>Micromonosporales</taxon>
        <taxon>Micromonosporaceae</taxon>
        <taxon>Micromonospora</taxon>
    </lineage>
</organism>
<feature type="transmembrane region" description="Helical" evidence="5">
    <location>
        <begin position="349"/>
        <end position="374"/>
    </location>
</feature>
<dbReference type="GO" id="GO:0005524">
    <property type="term" value="F:ATP binding"/>
    <property type="evidence" value="ECO:0007669"/>
    <property type="project" value="UniProtKB-KW"/>
</dbReference>
<keyword evidence="5" id="KW-0472">Membrane</keyword>
<dbReference type="OrthoDB" id="5169996at2"/>
<evidence type="ECO:0000256" key="5">
    <source>
        <dbReference type="SAM" id="Phobius"/>
    </source>
</evidence>
<evidence type="ECO:0000313" key="8">
    <source>
        <dbReference type="EMBL" id="PWU43977.1"/>
    </source>
</evidence>
<name>A0A317JT26_9ACTN</name>